<feature type="non-terminal residue" evidence="1">
    <location>
        <position position="59"/>
    </location>
</feature>
<name>A0A382Y794_9ZZZZ</name>
<accession>A0A382Y794</accession>
<sequence>MSKILTSTWAVCITLVVLLFIKWTDPTPIQSAKLTTFDSYQKFGEHFDSKSLILLDISD</sequence>
<organism evidence="1">
    <name type="scientific">marine metagenome</name>
    <dbReference type="NCBI Taxonomy" id="408172"/>
    <lineage>
        <taxon>unclassified sequences</taxon>
        <taxon>metagenomes</taxon>
        <taxon>ecological metagenomes</taxon>
    </lineage>
</organism>
<dbReference type="EMBL" id="UINC01173529">
    <property type="protein sequence ID" value="SVD79176.1"/>
    <property type="molecule type" value="Genomic_DNA"/>
</dbReference>
<protein>
    <submittedName>
        <fullName evidence="1">Uncharacterized protein</fullName>
    </submittedName>
</protein>
<dbReference type="AlphaFoldDB" id="A0A382Y794"/>
<evidence type="ECO:0000313" key="1">
    <source>
        <dbReference type="EMBL" id="SVD79176.1"/>
    </source>
</evidence>
<reference evidence="1" key="1">
    <citation type="submission" date="2018-05" db="EMBL/GenBank/DDBJ databases">
        <authorList>
            <person name="Lanie J.A."/>
            <person name="Ng W.-L."/>
            <person name="Kazmierczak K.M."/>
            <person name="Andrzejewski T.M."/>
            <person name="Davidsen T.M."/>
            <person name="Wayne K.J."/>
            <person name="Tettelin H."/>
            <person name="Glass J.I."/>
            <person name="Rusch D."/>
            <person name="Podicherti R."/>
            <person name="Tsui H.-C.T."/>
            <person name="Winkler M.E."/>
        </authorList>
    </citation>
    <scope>NUCLEOTIDE SEQUENCE</scope>
</reference>
<gene>
    <name evidence="1" type="ORF">METZ01_LOCUS432030</name>
</gene>
<proteinExistence type="predicted"/>